<evidence type="ECO:0000313" key="3">
    <source>
        <dbReference type="Proteomes" id="UP001595555"/>
    </source>
</evidence>
<evidence type="ECO:0000313" key="2">
    <source>
        <dbReference type="EMBL" id="MFC3115955.1"/>
    </source>
</evidence>
<comment type="caution">
    <text evidence="2">The sequence shown here is derived from an EMBL/GenBank/DDBJ whole genome shotgun (WGS) entry which is preliminary data.</text>
</comment>
<name>A0ABV7FH37_9GAMM</name>
<dbReference type="PROSITE" id="PS51257">
    <property type="entry name" value="PROKAR_LIPOPROTEIN"/>
    <property type="match status" value="1"/>
</dbReference>
<dbReference type="Proteomes" id="UP001595555">
    <property type="component" value="Unassembled WGS sequence"/>
</dbReference>
<accession>A0ABV7FH37</accession>
<evidence type="ECO:0008006" key="4">
    <source>
        <dbReference type="Google" id="ProtNLM"/>
    </source>
</evidence>
<keyword evidence="1" id="KW-0732">Signal</keyword>
<sequence>MKFFIKLIALCGVLIVTGCSAISSEVKNHHTIYPMAGTNTAVVGIGIDKNGVPFVAAKEIIVAPGQKILFAGPDEFTVTFKNKKSPNRKIDNPSRGGVVKIDVPSEVFEQREFVEEYRKNGQLKFNYGVIVNGKELDPEIIVRRH</sequence>
<protein>
    <recommendedName>
        <fullName evidence="4">Lipoprotein</fullName>
    </recommendedName>
</protein>
<proteinExistence type="predicted"/>
<keyword evidence="3" id="KW-1185">Reference proteome</keyword>
<dbReference type="EMBL" id="JBHRTF010000004">
    <property type="protein sequence ID" value="MFC3115955.1"/>
    <property type="molecule type" value="Genomic_DNA"/>
</dbReference>
<evidence type="ECO:0000256" key="1">
    <source>
        <dbReference type="SAM" id="SignalP"/>
    </source>
</evidence>
<feature type="chain" id="PRO_5047263470" description="Lipoprotein" evidence="1">
    <location>
        <begin position="22"/>
        <end position="145"/>
    </location>
</feature>
<reference evidence="3" key="1">
    <citation type="journal article" date="2019" name="Int. J. Syst. Evol. Microbiol.">
        <title>The Global Catalogue of Microorganisms (GCM) 10K type strain sequencing project: providing services to taxonomists for standard genome sequencing and annotation.</title>
        <authorList>
            <consortium name="The Broad Institute Genomics Platform"/>
            <consortium name="The Broad Institute Genome Sequencing Center for Infectious Disease"/>
            <person name="Wu L."/>
            <person name="Ma J."/>
        </authorList>
    </citation>
    <scope>NUCLEOTIDE SEQUENCE [LARGE SCALE GENOMIC DNA]</scope>
    <source>
        <strain evidence="3">KCTC 52237</strain>
    </source>
</reference>
<organism evidence="2 3">
    <name type="scientific">Cellvibrio fontiphilus</name>
    <dbReference type="NCBI Taxonomy" id="1815559"/>
    <lineage>
        <taxon>Bacteria</taxon>
        <taxon>Pseudomonadati</taxon>
        <taxon>Pseudomonadota</taxon>
        <taxon>Gammaproteobacteria</taxon>
        <taxon>Cellvibrionales</taxon>
        <taxon>Cellvibrionaceae</taxon>
        <taxon>Cellvibrio</taxon>
    </lineage>
</organism>
<gene>
    <name evidence="2" type="ORF">ACFODX_10330</name>
</gene>
<dbReference type="RefSeq" id="WP_378118765.1">
    <property type="nucleotide sequence ID" value="NZ_JBHRTF010000004.1"/>
</dbReference>
<feature type="signal peptide" evidence="1">
    <location>
        <begin position="1"/>
        <end position="21"/>
    </location>
</feature>